<proteinExistence type="predicted"/>
<keyword evidence="1" id="KW-0812">Transmembrane</keyword>
<dbReference type="EMBL" id="JACRYL010000006">
    <property type="protein sequence ID" value="MBC6110489.1"/>
    <property type="molecule type" value="Genomic_DNA"/>
</dbReference>
<comment type="caution">
    <text evidence="2">The sequence shown here is derived from an EMBL/GenBank/DDBJ whole genome shotgun (WGS) entry which is preliminary data.</text>
</comment>
<reference evidence="2 3" key="1">
    <citation type="submission" date="2020-08" db="EMBL/GenBank/DDBJ databases">
        <authorList>
            <person name="Sun Q."/>
            <person name="Inoue M."/>
        </authorList>
    </citation>
    <scope>NUCLEOTIDE SEQUENCE [LARGE SCALE GENOMIC DNA]</scope>
    <source>
        <strain evidence="2 3">CCM 8938</strain>
    </source>
</reference>
<accession>A0ABR7KQY3</accession>
<sequence length="63" mass="7256">MLNKKNEMEQGRSKAQIDSNNKMMATFLIAIFVFVVFAFLVSFIKTKNPFILEMQAQVALIKK</sequence>
<dbReference type="RefSeq" id="WP_187070952.1">
    <property type="nucleotide sequence ID" value="NZ_JACRYL010000006.1"/>
</dbReference>
<feature type="transmembrane region" description="Helical" evidence="1">
    <location>
        <begin position="21"/>
        <end position="44"/>
    </location>
</feature>
<gene>
    <name evidence="2" type="ORF">H7U22_08640</name>
</gene>
<evidence type="ECO:0000313" key="3">
    <source>
        <dbReference type="Proteomes" id="UP000652755"/>
    </source>
</evidence>
<evidence type="ECO:0000256" key="1">
    <source>
        <dbReference type="SAM" id="Phobius"/>
    </source>
</evidence>
<evidence type="ECO:0000313" key="2">
    <source>
        <dbReference type="EMBL" id="MBC6110489.1"/>
    </source>
</evidence>
<keyword evidence="1" id="KW-1133">Transmembrane helix</keyword>
<protein>
    <submittedName>
        <fullName evidence="2">Uncharacterized protein</fullName>
    </submittedName>
</protein>
<organism evidence="2 3">
    <name type="scientific">Pedobacter fastidiosus</name>
    <dbReference type="NCBI Taxonomy" id="2765361"/>
    <lineage>
        <taxon>Bacteria</taxon>
        <taxon>Pseudomonadati</taxon>
        <taxon>Bacteroidota</taxon>
        <taxon>Sphingobacteriia</taxon>
        <taxon>Sphingobacteriales</taxon>
        <taxon>Sphingobacteriaceae</taxon>
        <taxon>Pedobacter</taxon>
    </lineage>
</organism>
<keyword evidence="3" id="KW-1185">Reference proteome</keyword>
<name>A0ABR7KQY3_9SPHI</name>
<keyword evidence="1" id="KW-0472">Membrane</keyword>
<dbReference type="Proteomes" id="UP000652755">
    <property type="component" value="Unassembled WGS sequence"/>
</dbReference>